<sequence length="109" mass="12005">MARSKQVPEFKVEIDGRTYVWWLQRRPAWSRDDNAMTGMALAARDAEGQREVVLEFPPGPRPRLGAPVLKPESIPVRLVTTAIASAIAAGWDPLSRGKPVMIIVDADGQ</sequence>
<name>A0AB39KQP8_9CAUL</name>
<accession>A0AB39KQP8</accession>
<organism evidence="1">
    <name type="scientific">Caulobacter sp. 73W</name>
    <dbReference type="NCBI Taxonomy" id="3161137"/>
    <lineage>
        <taxon>Bacteria</taxon>
        <taxon>Pseudomonadati</taxon>
        <taxon>Pseudomonadota</taxon>
        <taxon>Alphaproteobacteria</taxon>
        <taxon>Caulobacterales</taxon>
        <taxon>Caulobacteraceae</taxon>
        <taxon>Caulobacter</taxon>
    </lineage>
</organism>
<protein>
    <submittedName>
        <fullName evidence="1">Uncharacterized protein</fullName>
    </submittedName>
</protein>
<dbReference type="RefSeq" id="WP_369058784.1">
    <property type="nucleotide sequence ID" value="NZ_CP158375.1"/>
</dbReference>
<reference evidence="1" key="1">
    <citation type="submission" date="2024-06" db="EMBL/GenBank/DDBJ databases">
        <title>Caulobacter inopinatus, sp. nov.</title>
        <authorList>
            <person name="Donachie S.P."/>
        </authorList>
    </citation>
    <scope>NUCLEOTIDE SEQUENCE</scope>
    <source>
        <strain evidence="1">73W</strain>
    </source>
</reference>
<dbReference type="EMBL" id="CP158375">
    <property type="protein sequence ID" value="XDO95925.1"/>
    <property type="molecule type" value="Genomic_DNA"/>
</dbReference>
<gene>
    <name evidence="1" type="ORF">ABOZ73_14160</name>
</gene>
<proteinExistence type="predicted"/>
<dbReference type="AlphaFoldDB" id="A0AB39KQP8"/>
<evidence type="ECO:0000313" key="1">
    <source>
        <dbReference type="EMBL" id="XDO95925.1"/>
    </source>
</evidence>